<reference evidence="1 2" key="1">
    <citation type="submission" date="2017-11" db="EMBL/GenBank/DDBJ databases">
        <title>Complete genome of a free-living desiccation-tolerant cyanobacterium and its photosynthetic adaptation to extreme terrestrial habitat.</title>
        <authorList>
            <person name="Shang J."/>
        </authorList>
    </citation>
    <scope>NUCLEOTIDE SEQUENCE [LARGE SCALE GENOMIC DNA]</scope>
    <source>
        <strain evidence="1 2">CCNUN1</strain>
    </source>
</reference>
<organism evidence="1 2">
    <name type="scientific">Nostoc flagelliforme CCNUN1</name>
    <dbReference type="NCBI Taxonomy" id="2038116"/>
    <lineage>
        <taxon>Bacteria</taxon>
        <taxon>Bacillati</taxon>
        <taxon>Cyanobacteriota</taxon>
        <taxon>Cyanophyceae</taxon>
        <taxon>Nostocales</taxon>
        <taxon>Nostocaceae</taxon>
        <taxon>Nostoc</taxon>
    </lineage>
</organism>
<protein>
    <submittedName>
        <fullName evidence="1">Uncharacterized protein</fullName>
    </submittedName>
</protein>
<keyword evidence="2" id="KW-1185">Reference proteome</keyword>
<gene>
    <name evidence="1" type="ORF">COO91_02705</name>
</gene>
<sequence>MRSFQSPLPGTDAINRISPHSLIFKGDCLCQWLLYLD</sequence>
<name>A0A2K8SN44_9NOSO</name>
<dbReference type="EMBL" id="CP024785">
    <property type="protein sequence ID" value="AUB36780.1"/>
    <property type="molecule type" value="Genomic_DNA"/>
</dbReference>
<dbReference type="AlphaFoldDB" id="A0A2K8SN44"/>
<proteinExistence type="predicted"/>
<dbReference type="KEGG" id="nfl:COO91_02705"/>
<dbReference type="Proteomes" id="UP000232003">
    <property type="component" value="Chromosome"/>
</dbReference>
<evidence type="ECO:0000313" key="1">
    <source>
        <dbReference type="EMBL" id="AUB36780.1"/>
    </source>
</evidence>
<accession>A0A2K8SN44</accession>
<evidence type="ECO:0000313" key="2">
    <source>
        <dbReference type="Proteomes" id="UP000232003"/>
    </source>
</evidence>